<dbReference type="EMBL" id="VSRR010001882">
    <property type="protein sequence ID" value="MPC28266.1"/>
    <property type="molecule type" value="Genomic_DNA"/>
</dbReference>
<dbReference type="Proteomes" id="UP000324222">
    <property type="component" value="Unassembled WGS sequence"/>
</dbReference>
<dbReference type="AlphaFoldDB" id="A0A5B7E506"/>
<comment type="caution">
    <text evidence="1">The sequence shown here is derived from an EMBL/GenBank/DDBJ whole genome shotgun (WGS) entry which is preliminary data.</text>
</comment>
<accession>A0A5B7E506</accession>
<gene>
    <name evidence="1" type="ORF">E2C01_021466</name>
</gene>
<reference evidence="1 2" key="1">
    <citation type="submission" date="2019-05" db="EMBL/GenBank/DDBJ databases">
        <title>Another draft genome of Portunus trituberculatus and its Hox gene families provides insights of decapod evolution.</title>
        <authorList>
            <person name="Jeong J.-H."/>
            <person name="Song I."/>
            <person name="Kim S."/>
            <person name="Choi T."/>
            <person name="Kim D."/>
            <person name="Ryu S."/>
            <person name="Kim W."/>
        </authorList>
    </citation>
    <scope>NUCLEOTIDE SEQUENCE [LARGE SCALE GENOMIC DNA]</scope>
    <source>
        <tissue evidence="1">Muscle</tissue>
    </source>
</reference>
<proteinExistence type="predicted"/>
<keyword evidence="2" id="KW-1185">Reference proteome</keyword>
<name>A0A5B7E506_PORTR</name>
<evidence type="ECO:0000313" key="1">
    <source>
        <dbReference type="EMBL" id="MPC28266.1"/>
    </source>
</evidence>
<evidence type="ECO:0000313" key="2">
    <source>
        <dbReference type="Proteomes" id="UP000324222"/>
    </source>
</evidence>
<organism evidence="1 2">
    <name type="scientific">Portunus trituberculatus</name>
    <name type="common">Swimming crab</name>
    <name type="synonym">Neptunus trituberculatus</name>
    <dbReference type="NCBI Taxonomy" id="210409"/>
    <lineage>
        <taxon>Eukaryota</taxon>
        <taxon>Metazoa</taxon>
        <taxon>Ecdysozoa</taxon>
        <taxon>Arthropoda</taxon>
        <taxon>Crustacea</taxon>
        <taxon>Multicrustacea</taxon>
        <taxon>Malacostraca</taxon>
        <taxon>Eumalacostraca</taxon>
        <taxon>Eucarida</taxon>
        <taxon>Decapoda</taxon>
        <taxon>Pleocyemata</taxon>
        <taxon>Brachyura</taxon>
        <taxon>Eubrachyura</taxon>
        <taxon>Portunoidea</taxon>
        <taxon>Portunidae</taxon>
        <taxon>Portuninae</taxon>
        <taxon>Portunus</taxon>
    </lineage>
</organism>
<protein>
    <submittedName>
        <fullName evidence="1">Uncharacterized protein</fullName>
    </submittedName>
</protein>
<sequence>MRPIRCEPRSTSRQPLALVQSSTARKMEAQFHQPIAISIDRSTTSVFGSPVGQIANQSTNLFNRAGDLVHARHTASHVLAHLEPQHHARLLHDVICRGVSVALHLR</sequence>